<name>A0A916Y6X3_9MICO</name>
<dbReference type="RefSeq" id="WP_188711283.1">
    <property type="nucleotide sequence ID" value="NZ_BMHO01000001.1"/>
</dbReference>
<reference evidence="2" key="2">
    <citation type="submission" date="2020-09" db="EMBL/GenBank/DDBJ databases">
        <authorList>
            <person name="Sun Q."/>
            <person name="Zhou Y."/>
        </authorList>
    </citation>
    <scope>NUCLEOTIDE SEQUENCE</scope>
    <source>
        <strain evidence="2">CGMCC 1.15152</strain>
    </source>
</reference>
<proteinExistence type="predicted"/>
<dbReference type="EMBL" id="BMHO01000001">
    <property type="protein sequence ID" value="GGD32483.1"/>
    <property type="molecule type" value="Genomic_DNA"/>
</dbReference>
<keyword evidence="3" id="KW-1185">Reference proteome</keyword>
<dbReference type="PROSITE" id="PS51257">
    <property type="entry name" value="PROKAR_LIPOPROTEIN"/>
    <property type="match status" value="1"/>
</dbReference>
<comment type="caution">
    <text evidence="2">The sequence shown here is derived from an EMBL/GenBank/DDBJ whole genome shotgun (WGS) entry which is preliminary data.</text>
</comment>
<dbReference type="Proteomes" id="UP000633205">
    <property type="component" value="Unassembled WGS sequence"/>
</dbReference>
<evidence type="ECO:0008006" key="4">
    <source>
        <dbReference type="Google" id="ProtNLM"/>
    </source>
</evidence>
<accession>A0A916Y6X3</accession>
<sequence>MKSRFIASLAAVGFVLVTATGCNMVTTQATTFEYTASDGVNLPAAETDGLDVRNAFVVADYDGAAGNFIAVLVNTTDEAQTLTIDWGDGDASIDVPADETVSLGANAEPELIEDFGIMPGATVSMYIQPGLGEGVEIEVPVLNNCLTEYSDLAPNDEYDAEFCAPVLEVDTEH</sequence>
<protein>
    <recommendedName>
        <fullName evidence="4">DNA modification methylase</fullName>
    </recommendedName>
</protein>
<evidence type="ECO:0000313" key="3">
    <source>
        <dbReference type="Proteomes" id="UP000633205"/>
    </source>
</evidence>
<evidence type="ECO:0000256" key="1">
    <source>
        <dbReference type="SAM" id="SignalP"/>
    </source>
</evidence>
<keyword evidence="1" id="KW-0732">Signal</keyword>
<organism evidence="2 3">
    <name type="scientific">Microbacterium faecale</name>
    <dbReference type="NCBI Taxonomy" id="1804630"/>
    <lineage>
        <taxon>Bacteria</taxon>
        <taxon>Bacillati</taxon>
        <taxon>Actinomycetota</taxon>
        <taxon>Actinomycetes</taxon>
        <taxon>Micrococcales</taxon>
        <taxon>Microbacteriaceae</taxon>
        <taxon>Microbacterium</taxon>
    </lineage>
</organism>
<feature type="signal peptide" evidence="1">
    <location>
        <begin position="1"/>
        <end position="24"/>
    </location>
</feature>
<reference evidence="2" key="1">
    <citation type="journal article" date="2014" name="Int. J. Syst. Evol. Microbiol.">
        <title>Complete genome sequence of Corynebacterium casei LMG S-19264T (=DSM 44701T), isolated from a smear-ripened cheese.</title>
        <authorList>
            <consortium name="US DOE Joint Genome Institute (JGI-PGF)"/>
            <person name="Walter F."/>
            <person name="Albersmeier A."/>
            <person name="Kalinowski J."/>
            <person name="Ruckert C."/>
        </authorList>
    </citation>
    <scope>NUCLEOTIDE SEQUENCE</scope>
    <source>
        <strain evidence="2">CGMCC 1.15152</strain>
    </source>
</reference>
<dbReference type="AlphaFoldDB" id="A0A916Y6X3"/>
<gene>
    <name evidence="2" type="ORF">GCM10010915_11050</name>
</gene>
<feature type="chain" id="PRO_5039414596" description="DNA modification methylase" evidence="1">
    <location>
        <begin position="25"/>
        <end position="173"/>
    </location>
</feature>
<evidence type="ECO:0000313" key="2">
    <source>
        <dbReference type="EMBL" id="GGD32483.1"/>
    </source>
</evidence>